<dbReference type="Proteomes" id="UP001500166">
    <property type="component" value="Unassembled WGS sequence"/>
</dbReference>
<evidence type="ECO:0000313" key="5">
    <source>
        <dbReference type="Proteomes" id="UP001500166"/>
    </source>
</evidence>
<keyword evidence="2" id="KW-0472">Membrane</keyword>
<evidence type="ECO:0000256" key="1">
    <source>
        <dbReference type="SAM" id="MobiDB-lite"/>
    </source>
</evidence>
<evidence type="ECO:0000313" key="4">
    <source>
        <dbReference type="EMBL" id="GAA2120331.1"/>
    </source>
</evidence>
<feature type="region of interest" description="Disordered" evidence="1">
    <location>
        <begin position="500"/>
        <end position="530"/>
    </location>
</feature>
<comment type="caution">
    <text evidence="4">The sequence shown here is derived from an EMBL/GenBank/DDBJ whole genome shotgun (WGS) entry which is preliminary data.</text>
</comment>
<feature type="transmembrane region" description="Helical" evidence="2">
    <location>
        <begin position="183"/>
        <end position="202"/>
    </location>
</feature>
<dbReference type="SUPFAM" id="SSF56524">
    <property type="entry name" value="Oxidoreductase molybdopterin-binding domain"/>
    <property type="match status" value="1"/>
</dbReference>
<dbReference type="Pfam" id="PF00174">
    <property type="entry name" value="Oxidored_molyb"/>
    <property type="match status" value="1"/>
</dbReference>
<evidence type="ECO:0000256" key="2">
    <source>
        <dbReference type="SAM" id="Phobius"/>
    </source>
</evidence>
<dbReference type="SUPFAM" id="SSF81296">
    <property type="entry name" value="E set domains"/>
    <property type="match status" value="1"/>
</dbReference>
<protein>
    <submittedName>
        <fullName evidence="4">Molybdopterin-dependent oxidoreductase</fullName>
    </submittedName>
</protein>
<keyword evidence="5" id="KW-1185">Reference proteome</keyword>
<dbReference type="Gene3D" id="3.90.420.10">
    <property type="entry name" value="Oxidoreductase, molybdopterin-binding domain"/>
    <property type="match status" value="1"/>
</dbReference>
<evidence type="ECO:0000259" key="3">
    <source>
        <dbReference type="Pfam" id="PF00174"/>
    </source>
</evidence>
<gene>
    <name evidence="4" type="ORF">GCM10009824_21930</name>
</gene>
<dbReference type="PANTHER" id="PTHR19372:SF7">
    <property type="entry name" value="SULFITE OXIDASE, MITOCHONDRIAL"/>
    <property type="match status" value="1"/>
</dbReference>
<keyword evidence="2" id="KW-1133">Transmembrane helix</keyword>
<keyword evidence="2" id="KW-0812">Transmembrane</keyword>
<dbReference type="PANTHER" id="PTHR19372">
    <property type="entry name" value="SULFITE REDUCTASE"/>
    <property type="match status" value="1"/>
</dbReference>
<dbReference type="InterPro" id="IPR014756">
    <property type="entry name" value="Ig_E-set"/>
</dbReference>
<accession>A0ABN2Y1E6</accession>
<proteinExistence type="predicted"/>
<sequence length="530" mass="55766">MPRILGDMPSSSGRTDSADAAAPLTHRSFTGAWQLLGVAATALAVGIAEFFAWVTGPLGSPLTAVGGVMVDSVPSPVKDIVIAVFGTGDKIFLFVMMAVGLVVLGLLVGVAERRRRRTGIAVLAALGLVGLVAVMTRTGADAVNAVPVVVGTGVGLAFLSYAGGRAAASAAGDPLDRRKFLQLSAGALTLGVVAGAVGRWAASAARKVPDMRAALSIPAPVAREAIPAGTQVTVASTEPWLTPAEDFYRIDTALSVPHLDVSQWRLRIHGMVDREIELTFDDLIGRPLHERTVTLACVSNQVGGDLVGNAVWTGVPLREVLTEAGVSPDADMVLSTSEDGFTAGTPLSALMDENRTAMLAVTMNGEPLPFEHGYPVRMVVSGLYGYVSATKWLVDLEVTRFDQAEGYWTPRGWSAKGPIKMSSRIDVPQENASVDPDMTLAGSAWAQNTGITAVQVRVDGGEWVDSTLAAVPSEDTWRQWSVRVTDLPAGSHTAQVRAVDADGQVQTSERARPDPNGSSGWHERVFTVRS</sequence>
<dbReference type="InterPro" id="IPR036374">
    <property type="entry name" value="OxRdtase_Mopterin-bd_sf"/>
</dbReference>
<dbReference type="Gene3D" id="2.60.40.650">
    <property type="match status" value="1"/>
</dbReference>
<organism evidence="4 5">
    <name type="scientific">Kocuria atrinae</name>
    <dbReference type="NCBI Taxonomy" id="592377"/>
    <lineage>
        <taxon>Bacteria</taxon>
        <taxon>Bacillati</taxon>
        <taxon>Actinomycetota</taxon>
        <taxon>Actinomycetes</taxon>
        <taxon>Micrococcales</taxon>
        <taxon>Micrococcaceae</taxon>
        <taxon>Kocuria</taxon>
    </lineage>
</organism>
<name>A0ABN2Y1E6_9MICC</name>
<feature type="compositionally biased region" description="Basic and acidic residues" evidence="1">
    <location>
        <begin position="521"/>
        <end position="530"/>
    </location>
</feature>
<feature type="transmembrane region" description="Helical" evidence="2">
    <location>
        <begin position="118"/>
        <end position="136"/>
    </location>
</feature>
<feature type="transmembrane region" description="Helical" evidence="2">
    <location>
        <begin position="35"/>
        <end position="54"/>
    </location>
</feature>
<dbReference type="EMBL" id="BAAAQA010000023">
    <property type="protein sequence ID" value="GAA2120331.1"/>
    <property type="molecule type" value="Genomic_DNA"/>
</dbReference>
<feature type="domain" description="Oxidoreductase molybdopterin-binding" evidence="3">
    <location>
        <begin position="254"/>
        <end position="408"/>
    </location>
</feature>
<feature type="transmembrane region" description="Helical" evidence="2">
    <location>
        <begin position="142"/>
        <end position="162"/>
    </location>
</feature>
<reference evidence="4 5" key="1">
    <citation type="journal article" date="2019" name="Int. J. Syst. Evol. Microbiol.">
        <title>The Global Catalogue of Microorganisms (GCM) 10K type strain sequencing project: providing services to taxonomists for standard genome sequencing and annotation.</title>
        <authorList>
            <consortium name="The Broad Institute Genomics Platform"/>
            <consortium name="The Broad Institute Genome Sequencing Center for Infectious Disease"/>
            <person name="Wu L."/>
            <person name="Ma J."/>
        </authorList>
    </citation>
    <scope>NUCLEOTIDE SEQUENCE [LARGE SCALE GENOMIC DNA]</scope>
    <source>
        <strain evidence="4 5">JCM 15914</strain>
    </source>
</reference>
<feature type="transmembrane region" description="Helical" evidence="2">
    <location>
        <begin position="91"/>
        <end position="111"/>
    </location>
</feature>
<dbReference type="InterPro" id="IPR000572">
    <property type="entry name" value="OxRdtase_Mopterin-bd_dom"/>
</dbReference>